<evidence type="ECO:0000313" key="2">
    <source>
        <dbReference type="EMBL" id="MFC3687275.1"/>
    </source>
</evidence>
<sequence length="381" mass="41264">MPRNPFKPTAGASPPLLVGRDDVLEEFTEALEDGPGAPGRLVIFTGPRGVGKTVMLTEVGDQALRQGWVTLAETATPGLVRRLQHAVTRALHDLDSSTAPGRSVTSVTLPVVGGGFTTTAPPTAVVEWRTELGRLLDTLERNGTGLLITVDEVHKGAREDLRDLAATVQHLIREDRNVALALAGLPSAVSDLLNDDVLTFLRRATPFELHDVPLDRVSDALRTTIAAEGRSITDDALDEATCATGGYPFMIQLVGYHVWRKADGDTIDLAAVQAGVPAARKRLGSTVHETALADLSDVDRTYLLAMSHDEGESSTGEVARRLGETPYYASTYRARLIAAGVIEPTRRGYVDFTIPYLREYLREHAARYEMASRGAGRHTRR</sequence>
<organism evidence="2 3">
    <name type="scientific">Aquipuribacter hungaricus</name>
    <dbReference type="NCBI Taxonomy" id="545624"/>
    <lineage>
        <taxon>Bacteria</taxon>
        <taxon>Bacillati</taxon>
        <taxon>Actinomycetota</taxon>
        <taxon>Actinomycetes</taxon>
        <taxon>Micrococcales</taxon>
        <taxon>Intrasporangiaceae</taxon>
        <taxon>Aquipuribacter</taxon>
    </lineage>
</organism>
<dbReference type="Proteomes" id="UP001595685">
    <property type="component" value="Unassembled WGS sequence"/>
</dbReference>
<dbReference type="Gene3D" id="3.40.50.300">
    <property type="entry name" value="P-loop containing nucleotide triphosphate hydrolases"/>
    <property type="match status" value="1"/>
</dbReference>
<proteinExistence type="predicted"/>
<dbReference type="PANTHER" id="PTHR34301:SF8">
    <property type="entry name" value="ATPASE DOMAIN-CONTAINING PROTEIN"/>
    <property type="match status" value="1"/>
</dbReference>
<dbReference type="Pfam" id="PF13191">
    <property type="entry name" value="AAA_16"/>
    <property type="match status" value="1"/>
</dbReference>
<dbReference type="InterPro" id="IPR041664">
    <property type="entry name" value="AAA_16"/>
</dbReference>
<keyword evidence="3" id="KW-1185">Reference proteome</keyword>
<accession>A0ABV7WBT7</accession>
<dbReference type="PANTHER" id="PTHR34301">
    <property type="entry name" value="DNA-BINDING PROTEIN-RELATED"/>
    <property type="match status" value="1"/>
</dbReference>
<dbReference type="SUPFAM" id="SSF52540">
    <property type="entry name" value="P-loop containing nucleoside triphosphate hydrolases"/>
    <property type="match status" value="1"/>
</dbReference>
<comment type="caution">
    <text evidence="2">The sequence shown here is derived from an EMBL/GenBank/DDBJ whole genome shotgun (WGS) entry which is preliminary data.</text>
</comment>
<gene>
    <name evidence="2" type="ORF">ACFOLH_02855</name>
</gene>
<feature type="domain" description="Orc1-like AAA ATPase" evidence="1">
    <location>
        <begin position="17"/>
        <end position="171"/>
    </location>
</feature>
<name>A0ABV7WBT7_9MICO</name>
<evidence type="ECO:0000259" key="1">
    <source>
        <dbReference type="Pfam" id="PF13191"/>
    </source>
</evidence>
<evidence type="ECO:0000313" key="3">
    <source>
        <dbReference type="Proteomes" id="UP001595685"/>
    </source>
</evidence>
<dbReference type="RefSeq" id="WP_340288691.1">
    <property type="nucleotide sequence ID" value="NZ_JBBEOI010000003.1"/>
</dbReference>
<dbReference type="InterPro" id="IPR027417">
    <property type="entry name" value="P-loop_NTPase"/>
</dbReference>
<reference evidence="3" key="1">
    <citation type="journal article" date="2019" name="Int. J. Syst. Evol. Microbiol.">
        <title>The Global Catalogue of Microorganisms (GCM) 10K type strain sequencing project: providing services to taxonomists for standard genome sequencing and annotation.</title>
        <authorList>
            <consortium name="The Broad Institute Genomics Platform"/>
            <consortium name="The Broad Institute Genome Sequencing Center for Infectious Disease"/>
            <person name="Wu L."/>
            <person name="Ma J."/>
        </authorList>
    </citation>
    <scope>NUCLEOTIDE SEQUENCE [LARGE SCALE GENOMIC DNA]</scope>
    <source>
        <strain evidence="3">NCAIM B.02333</strain>
    </source>
</reference>
<protein>
    <submittedName>
        <fullName evidence="2">AAA family ATPase</fullName>
    </submittedName>
</protein>
<dbReference type="EMBL" id="JBHRWW010000001">
    <property type="protein sequence ID" value="MFC3687275.1"/>
    <property type="molecule type" value="Genomic_DNA"/>
</dbReference>